<name>A0ABR0IWB2_9EURO</name>
<accession>A0ABR0IWB2</accession>
<keyword evidence="2" id="KW-1185">Reference proteome</keyword>
<evidence type="ECO:0000313" key="1">
    <source>
        <dbReference type="EMBL" id="KAK5048445.1"/>
    </source>
</evidence>
<protein>
    <submittedName>
        <fullName evidence="1">Uncharacterized protein</fullName>
    </submittedName>
</protein>
<gene>
    <name evidence="1" type="ORF">LTR69_011359</name>
</gene>
<dbReference type="EMBL" id="JAVRRF010000057">
    <property type="protein sequence ID" value="KAK5048445.1"/>
    <property type="molecule type" value="Genomic_DNA"/>
</dbReference>
<sequence>MDFHVDSLRYIPVVGSILVMEAVFYIKDVHQGDDGTAEVNSKIHVSERFEGTKMVGLDNNIPDAKPRYKLRTALRGFGKSLHDVDVLDLCYDMKT</sequence>
<comment type="caution">
    <text evidence="1">The sequence shown here is derived from an EMBL/GenBank/DDBJ whole genome shotgun (WGS) entry which is preliminary data.</text>
</comment>
<organism evidence="1 2">
    <name type="scientific">Exophiala sideris</name>
    <dbReference type="NCBI Taxonomy" id="1016849"/>
    <lineage>
        <taxon>Eukaryota</taxon>
        <taxon>Fungi</taxon>
        <taxon>Dikarya</taxon>
        <taxon>Ascomycota</taxon>
        <taxon>Pezizomycotina</taxon>
        <taxon>Eurotiomycetes</taxon>
        <taxon>Chaetothyriomycetidae</taxon>
        <taxon>Chaetothyriales</taxon>
        <taxon>Herpotrichiellaceae</taxon>
        <taxon>Exophiala</taxon>
    </lineage>
</organism>
<evidence type="ECO:0000313" key="2">
    <source>
        <dbReference type="Proteomes" id="UP001345691"/>
    </source>
</evidence>
<dbReference type="Proteomes" id="UP001345691">
    <property type="component" value="Unassembled WGS sequence"/>
</dbReference>
<reference evidence="1 2" key="1">
    <citation type="submission" date="2023-08" db="EMBL/GenBank/DDBJ databases">
        <title>Black Yeasts Isolated from many extreme environments.</title>
        <authorList>
            <person name="Coleine C."/>
            <person name="Stajich J.E."/>
            <person name="Selbmann L."/>
        </authorList>
    </citation>
    <scope>NUCLEOTIDE SEQUENCE [LARGE SCALE GENOMIC DNA]</scope>
    <source>
        <strain evidence="1 2">CCFEE 6328</strain>
    </source>
</reference>
<proteinExistence type="predicted"/>